<protein>
    <submittedName>
        <fullName evidence="2">Uncharacterized protein</fullName>
    </submittedName>
</protein>
<name>A0A7X0MUX8_9GAMM</name>
<dbReference type="RefSeq" id="WP_166850278.1">
    <property type="nucleotide sequence ID" value="NZ_JAAONY010000001.1"/>
</dbReference>
<accession>A0A7X0MUX8</accession>
<reference evidence="2 3" key="1">
    <citation type="submission" date="2020-08" db="EMBL/GenBank/DDBJ databases">
        <title>Genomic Encyclopedia of Type Strains, Phase IV (KMG-IV): sequencing the most valuable type-strain genomes for metagenomic binning, comparative biology and taxonomic classification.</title>
        <authorList>
            <person name="Goeker M."/>
        </authorList>
    </citation>
    <scope>NUCLEOTIDE SEQUENCE [LARGE SCALE GENOMIC DNA]</scope>
    <source>
        <strain evidence="2 3">DSM 22368</strain>
    </source>
</reference>
<evidence type="ECO:0000313" key="3">
    <source>
        <dbReference type="Proteomes" id="UP000528457"/>
    </source>
</evidence>
<dbReference type="EMBL" id="JACHHT010000001">
    <property type="protein sequence ID" value="MBB6520773.1"/>
    <property type="molecule type" value="Genomic_DNA"/>
</dbReference>
<dbReference type="AlphaFoldDB" id="A0A7X0MUX8"/>
<dbReference type="Proteomes" id="UP000528457">
    <property type="component" value="Unassembled WGS sequence"/>
</dbReference>
<feature type="signal peptide" evidence="1">
    <location>
        <begin position="1"/>
        <end position="24"/>
    </location>
</feature>
<evidence type="ECO:0000313" key="2">
    <source>
        <dbReference type="EMBL" id="MBB6520773.1"/>
    </source>
</evidence>
<feature type="chain" id="PRO_5030946243" evidence="1">
    <location>
        <begin position="25"/>
        <end position="196"/>
    </location>
</feature>
<comment type="caution">
    <text evidence="2">The sequence shown here is derived from an EMBL/GenBank/DDBJ whole genome shotgun (WGS) entry which is preliminary data.</text>
</comment>
<dbReference type="InParanoid" id="A0A7X0MUX8"/>
<sequence>MLARCIFICSVLFYASFHAPVLKAADPYLWLPTSYKGKLPQLKQAVDVARENPRCSQVLKGTVNVDLSSQQVPVFKILCRDDERKTFSLLLDGTSFKTYDRTKSRFHKGPSERSMREFWTACNKAVADMYEDFRTIRVLTRERPEPTLYKDATVGIAIDFDAVSLIGERLAFRAECIFTSGTSYRLKLTGREVDAP</sequence>
<keyword evidence="3" id="KW-1185">Reference proteome</keyword>
<gene>
    <name evidence="2" type="ORF">HNR48_001051</name>
</gene>
<evidence type="ECO:0000256" key="1">
    <source>
        <dbReference type="SAM" id="SignalP"/>
    </source>
</evidence>
<keyword evidence="1" id="KW-0732">Signal</keyword>
<organism evidence="2 3">
    <name type="scientific">Pseudoteredinibacter isoporae</name>
    <dbReference type="NCBI Taxonomy" id="570281"/>
    <lineage>
        <taxon>Bacteria</taxon>
        <taxon>Pseudomonadati</taxon>
        <taxon>Pseudomonadota</taxon>
        <taxon>Gammaproteobacteria</taxon>
        <taxon>Cellvibrionales</taxon>
        <taxon>Cellvibrionaceae</taxon>
        <taxon>Pseudoteredinibacter</taxon>
    </lineage>
</organism>
<proteinExistence type="predicted"/>